<feature type="region of interest" description="Disordered" evidence="1">
    <location>
        <begin position="39"/>
        <end position="80"/>
    </location>
</feature>
<feature type="signal peptide" evidence="2">
    <location>
        <begin position="1"/>
        <end position="30"/>
    </location>
</feature>
<evidence type="ECO:0000313" key="3">
    <source>
        <dbReference type="EMBL" id="KAK5886714.1"/>
    </source>
</evidence>
<accession>A0AAN8GP66</accession>
<dbReference type="Proteomes" id="UP001335648">
    <property type="component" value="Unassembled WGS sequence"/>
</dbReference>
<feature type="compositionally biased region" description="Polar residues" evidence="1">
    <location>
        <begin position="60"/>
        <end position="80"/>
    </location>
</feature>
<protein>
    <recommendedName>
        <fullName evidence="5">Secreted protein</fullName>
    </recommendedName>
</protein>
<reference evidence="3 4" key="1">
    <citation type="journal article" date="2023" name="Mol. Biol. Evol.">
        <title>Genomics of Secondarily Temperate Adaptation in the Only Non-Antarctic Icefish.</title>
        <authorList>
            <person name="Rivera-Colon A.G."/>
            <person name="Rayamajhi N."/>
            <person name="Minhas B.F."/>
            <person name="Madrigal G."/>
            <person name="Bilyk K.T."/>
            <person name="Yoon V."/>
            <person name="Hune M."/>
            <person name="Gregory S."/>
            <person name="Cheng C.H.C."/>
            <person name="Catchen J.M."/>
        </authorList>
    </citation>
    <scope>NUCLEOTIDE SEQUENCE [LARGE SCALE GENOMIC DNA]</scope>
    <source>
        <strain evidence="3">JC2023a</strain>
    </source>
</reference>
<evidence type="ECO:0000256" key="2">
    <source>
        <dbReference type="SAM" id="SignalP"/>
    </source>
</evidence>
<keyword evidence="2" id="KW-0732">Signal</keyword>
<evidence type="ECO:0000256" key="1">
    <source>
        <dbReference type="SAM" id="MobiDB-lite"/>
    </source>
</evidence>
<evidence type="ECO:0000313" key="4">
    <source>
        <dbReference type="Proteomes" id="UP001335648"/>
    </source>
</evidence>
<gene>
    <name evidence="3" type="ORF">CesoFtcFv8_017719</name>
</gene>
<comment type="caution">
    <text evidence="3">The sequence shown here is derived from an EMBL/GenBank/DDBJ whole genome shotgun (WGS) entry which is preliminary data.</text>
</comment>
<feature type="chain" id="PRO_5042881207" description="Secreted protein" evidence="2">
    <location>
        <begin position="31"/>
        <end position="80"/>
    </location>
</feature>
<dbReference type="EMBL" id="JAULUE010002059">
    <property type="protein sequence ID" value="KAK5886714.1"/>
    <property type="molecule type" value="Genomic_DNA"/>
</dbReference>
<proteinExistence type="predicted"/>
<dbReference type="AlphaFoldDB" id="A0AAN8GP66"/>
<sequence length="80" mass="8847">MGRGTLRWATFFRKLKPATTFLQIWVVCQCNVGCRTAPTVGERDEQTSKGFGSVVESDPRSSLVQSVTLSSPDSQRSQTH</sequence>
<name>A0AAN8GP66_9TELE</name>
<organism evidence="3 4">
    <name type="scientific">Champsocephalus esox</name>
    <name type="common">pike icefish</name>
    <dbReference type="NCBI Taxonomy" id="159716"/>
    <lineage>
        <taxon>Eukaryota</taxon>
        <taxon>Metazoa</taxon>
        <taxon>Chordata</taxon>
        <taxon>Craniata</taxon>
        <taxon>Vertebrata</taxon>
        <taxon>Euteleostomi</taxon>
        <taxon>Actinopterygii</taxon>
        <taxon>Neopterygii</taxon>
        <taxon>Teleostei</taxon>
        <taxon>Neoteleostei</taxon>
        <taxon>Acanthomorphata</taxon>
        <taxon>Eupercaria</taxon>
        <taxon>Perciformes</taxon>
        <taxon>Notothenioidei</taxon>
        <taxon>Channichthyidae</taxon>
        <taxon>Champsocephalus</taxon>
    </lineage>
</organism>
<keyword evidence="4" id="KW-1185">Reference proteome</keyword>
<evidence type="ECO:0008006" key="5">
    <source>
        <dbReference type="Google" id="ProtNLM"/>
    </source>
</evidence>